<evidence type="ECO:0000313" key="4">
    <source>
        <dbReference type="Proteomes" id="UP001207918"/>
    </source>
</evidence>
<dbReference type="EMBL" id="JAGGJA010000005">
    <property type="protein sequence ID" value="MCW9706969.1"/>
    <property type="molecule type" value="Genomic_DNA"/>
</dbReference>
<evidence type="ECO:0000313" key="3">
    <source>
        <dbReference type="EMBL" id="MCW9706969.1"/>
    </source>
</evidence>
<accession>A0ABT3PLY9</accession>
<dbReference type="Gene3D" id="2.60.40.4070">
    <property type="match status" value="1"/>
</dbReference>
<reference evidence="3 4" key="1">
    <citation type="submission" date="2021-03" db="EMBL/GenBank/DDBJ databases">
        <title>Aliifodinibius sp. nov., a new bacterium isolated from saline soil.</title>
        <authorList>
            <person name="Galisteo C."/>
            <person name="De La Haba R."/>
            <person name="Sanchez-Porro C."/>
            <person name="Ventosa A."/>
        </authorList>
    </citation>
    <scope>NUCLEOTIDE SEQUENCE [LARGE SCALE GENOMIC DNA]</scope>
    <source>
        <strain evidence="3 4">1BSP15-2V2</strain>
    </source>
</reference>
<protein>
    <submittedName>
        <fullName evidence="3">T9SS type A sorting domain-containing protein</fullName>
    </submittedName>
</protein>
<evidence type="ECO:0000259" key="2">
    <source>
        <dbReference type="Pfam" id="PF18962"/>
    </source>
</evidence>
<dbReference type="NCBIfam" id="NF045524">
    <property type="entry name" value="MXAN_6640_HExxH"/>
    <property type="match status" value="1"/>
</dbReference>
<organism evidence="3 4">
    <name type="scientific">Fodinibius salsisoli</name>
    <dbReference type="NCBI Taxonomy" id="2820877"/>
    <lineage>
        <taxon>Bacteria</taxon>
        <taxon>Pseudomonadati</taxon>
        <taxon>Balneolota</taxon>
        <taxon>Balneolia</taxon>
        <taxon>Balneolales</taxon>
        <taxon>Balneolaceae</taxon>
        <taxon>Fodinibius</taxon>
    </lineage>
</organism>
<dbReference type="Pfam" id="PF18962">
    <property type="entry name" value="Por_Secre_tail"/>
    <property type="match status" value="1"/>
</dbReference>
<proteinExistence type="predicted"/>
<feature type="region of interest" description="Disordered" evidence="1">
    <location>
        <begin position="376"/>
        <end position="397"/>
    </location>
</feature>
<sequence>MGRNELKNHTLMRFGSRRLSIALLLGICLPIVAQAQYAKIDQAYKEGKLSLDQKIVYQFNAIRHPQKLPTLYREGENAQPYKCGTPAFKDFYQNRSKLSAATIQQVESMTTAPRVNASESYESPSGAFRIDYEATGPNKVPSVDADNDDIPDYVEEVAAAADSSYRHQVQTLGYSDPLINEQPYRIEIINLESIYGQTIAPANSNTTYIQIENDFAEGFPSNEDPEGDAIGAIKVTVAHELKHAIQFAATGWSGETDLWAEMDATLMEEVVYDEVNDYYNYLADPASIFSAPGTSFYPGSYYHVSWALFFQERYGPEFWPDVWEIIRKDPSITMVEALSQQLGGREAFEEAYISSQLWHYASGPLRSANDFGFEERDHYPSAQSKSSDSFYSDDMKKPYPTNPQPLENFSATYYTIAPPPESSGTVGVEFASSSQTSSSTIGIIAFFNDGSVDSKTIIDTPQQSRTLETSWNWSDITNMGLVFANDQTQRTTEEATLQLGNLNYDSFTVYQNYPNPFRESTTIRFILDKASHIQFKIYDTSGRLVRTLIDEELTAGPYEESFNASNLASGIYFYQLISDQKVIVKKMTLIK</sequence>
<keyword evidence="4" id="KW-1185">Reference proteome</keyword>
<feature type="compositionally biased region" description="Polar residues" evidence="1">
    <location>
        <begin position="381"/>
        <end position="390"/>
    </location>
</feature>
<dbReference type="InterPro" id="IPR026444">
    <property type="entry name" value="Secre_tail"/>
</dbReference>
<dbReference type="NCBIfam" id="TIGR04183">
    <property type="entry name" value="Por_Secre_tail"/>
    <property type="match status" value="1"/>
</dbReference>
<evidence type="ECO:0000256" key="1">
    <source>
        <dbReference type="SAM" id="MobiDB-lite"/>
    </source>
</evidence>
<dbReference type="Proteomes" id="UP001207918">
    <property type="component" value="Unassembled WGS sequence"/>
</dbReference>
<feature type="domain" description="Secretion system C-terminal sorting" evidence="2">
    <location>
        <begin position="513"/>
        <end position="587"/>
    </location>
</feature>
<gene>
    <name evidence="3" type="ORF">J6I44_08880</name>
</gene>
<name>A0ABT3PLY9_9BACT</name>
<dbReference type="RefSeq" id="WP_265765723.1">
    <property type="nucleotide sequence ID" value="NZ_JAGGJA010000005.1"/>
</dbReference>
<comment type="caution">
    <text evidence="3">The sequence shown here is derived from an EMBL/GenBank/DDBJ whole genome shotgun (WGS) entry which is preliminary data.</text>
</comment>